<feature type="transmembrane region" description="Helical" evidence="1">
    <location>
        <begin position="7"/>
        <end position="26"/>
    </location>
</feature>
<sequence>MSSNVGTLIGNGIVGILTGITFGNFIDRSQLKLVLHRNPRDEYTIFQVEAIFISGLIGFGCGVPISYLQKHIKLYYVIVIGCFGATISLLLLWTLSDTYAWYSSTTISIFNFLAGYSVAHIYYTSLWVGFSASNSLNIVTLLHHLPLVSNALVLRLIVGNTHSYLFSVEFCATILATVAAIVLLRTSPTIEEPVRVVGEARRFTLPAYEYPASDTG</sequence>
<feature type="transmembrane region" description="Helical" evidence="1">
    <location>
        <begin position="135"/>
        <end position="158"/>
    </location>
</feature>
<keyword evidence="1" id="KW-1133">Transmembrane helix</keyword>
<evidence type="ECO:0000256" key="1">
    <source>
        <dbReference type="SAM" id="Phobius"/>
    </source>
</evidence>
<name>A0A0N5AN53_9BILA</name>
<dbReference type="Proteomes" id="UP000046393">
    <property type="component" value="Unplaced"/>
</dbReference>
<feature type="transmembrane region" description="Helical" evidence="1">
    <location>
        <begin position="74"/>
        <end position="93"/>
    </location>
</feature>
<accession>A0A0N5AN53</accession>
<evidence type="ECO:0000313" key="2">
    <source>
        <dbReference type="Proteomes" id="UP000046393"/>
    </source>
</evidence>
<protein>
    <submittedName>
        <fullName evidence="3">Major facilitator superfamily (MFS) profile domain-containing protein</fullName>
    </submittedName>
</protein>
<dbReference type="WBParaSite" id="SMUV_0000602901-mRNA-1">
    <property type="protein sequence ID" value="SMUV_0000602901-mRNA-1"/>
    <property type="gene ID" value="SMUV_0000602901"/>
</dbReference>
<feature type="transmembrane region" description="Helical" evidence="1">
    <location>
        <begin position="46"/>
        <end position="67"/>
    </location>
</feature>
<feature type="transmembrane region" description="Helical" evidence="1">
    <location>
        <begin position="99"/>
        <end position="123"/>
    </location>
</feature>
<keyword evidence="1" id="KW-0472">Membrane</keyword>
<keyword evidence="2" id="KW-1185">Reference proteome</keyword>
<reference evidence="3" key="1">
    <citation type="submission" date="2017-02" db="UniProtKB">
        <authorList>
            <consortium name="WormBaseParasite"/>
        </authorList>
    </citation>
    <scope>IDENTIFICATION</scope>
</reference>
<evidence type="ECO:0000313" key="3">
    <source>
        <dbReference type="WBParaSite" id="SMUV_0000602901-mRNA-1"/>
    </source>
</evidence>
<feature type="transmembrane region" description="Helical" evidence="1">
    <location>
        <begin position="164"/>
        <end position="184"/>
    </location>
</feature>
<proteinExistence type="predicted"/>
<organism evidence="2 3">
    <name type="scientific">Syphacia muris</name>
    <dbReference type="NCBI Taxonomy" id="451379"/>
    <lineage>
        <taxon>Eukaryota</taxon>
        <taxon>Metazoa</taxon>
        <taxon>Ecdysozoa</taxon>
        <taxon>Nematoda</taxon>
        <taxon>Chromadorea</taxon>
        <taxon>Rhabditida</taxon>
        <taxon>Spirurina</taxon>
        <taxon>Oxyuridomorpha</taxon>
        <taxon>Oxyuroidea</taxon>
        <taxon>Oxyuridae</taxon>
        <taxon>Syphacia</taxon>
    </lineage>
</organism>
<dbReference type="AlphaFoldDB" id="A0A0N5AN53"/>
<keyword evidence="1" id="KW-0812">Transmembrane</keyword>